<dbReference type="EMBL" id="JAUSUD010000006">
    <property type="protein sequence ID" value="MDQ0230469.1"/>
    <property type="molecule type" value="Genomic_DNA"/>
</dbReference>
<protein>
    <submittedName>
        <fullName evidence="2">Uncharacterized protein</fullName>
    </submittedName>
</protein>
<keyword evidence="3" id="KW-1185">Reference proteome</keyword>
<evidence type="ECO:0000313" key="2">
    <source>
        <dbReference type="EMBL" id="MDQ0230469.1"/>
    </source>
</evidence>
<organism evidence="2 3">
    <name type="scientific">Metabacillus malikii</name>
    <dbReference type="NCBI Taxonomy" id="1504265"/>
    <lineage>
        <taxon>Bacteria</taxon>
        <taxon>Bacillati</taxon>
        <taxon>Bacillota</taxon>
        <taxon>Bacilli</taxon>
        <taxon>Bacillales</taxon>
        <taxon>Bacillaceae</taxon>
        <taxon>Metabacillus</taxon>
    </lineage>
</organism>
<gene>
    <name evidence="2" type="ORF">J2S19_001725</name>
</gene>
<proteinExistence type="predicted"/>
<comment type="caution">
    <text evidence="2">The sequence shown here is derived from an EMBL/GenBank/DDBJ whole genome shotgun (WGS) entry which is preliminary data.</text>
</comment>
<feature type="region of interest" description="Disordered" evidence="1">
    <location>
        <begin position="1"/>
        <end position="35"/>
    </location>
</feature>
<name>A0ABT9ZDY0_9BACI</name>
<dbReference type="Proteomes" id="UP001234495">
    <property type="component" value="Unassembled WGS sequence"/>
</dbReference>
<accession>A0ABT9ZDY0</accession>
<evidence type="ECO:0000313" key="3">
    <source>
        <dbReference type="Proteomes" id="UP001234495"/>
    </source>
</evidence>
<sequence length="35" mass="3742">MRRAFTLRSMKSEGGLPVDVQTGGASTKTKEITTS</sequence>
<reference evidence="2 3" key="1">
    <citation type="submission" date="2023-07" db="EMBL/GenBank/DDBJ databases">
        <title>Genomic Encyclopedia of Type Strains, Phase IV (KMG-IV): sequencing the most valuable type-strain genomes for metagenomic binning, comparative biology and taxonomic classification.</title>
        <authorList>
            <person name="Goeker M."/>
        </authorList>
    </citation>
    <scope>NUCLEOTIDE SEQUENCE [LARGE SCALE GENOMIC DNA]</scope>
    <source>
        <strain evidence="2 3">DSM 29005</strain>
    </source>
</reference>
<evidence type="ECO:0000256" key="1">
    <source>
        <dbReference type="SAM" id="MobiDB-lite"/>
    </source>
</evidence>